<feature type="compositionally biased region" description="Basic and acidic residues" evidence="1">
    <location>
        <begin position="101"/>
        <end position="115"/>
    </location>
</feature>
<feature type="region of interest" description="Disordered" evidence="1">
    <location>
        <begin position="87"/>
        <end position="118"/>
    </location>
</feature>
<organism evidence="2 3">
    <name type="scientific">Teredinibacter turnerae (strain ATCC 39867 / T7901)</name>
    <dbReference type="NCBI Taxonomy" id="377629"/>
    <lineage>
        <taxon>Bacteria</taxon>
        <taxon>Pseudomonadati</taxon>
        <taxon>Pseudomonadota</taxon>
        <taxon>Gammaproteobacteria</taxon>
        <taxon>Cellvibrionales</taxon>
        <taxon>Cellvibrionaceae</taxon>
        <taxon>Teredinibacter</taxon>
    </lineage>
</organism>
<dbReference type="Proteomes" id="UP000009080">
    <property type="component" value="Chromosome"/>
</dbReference>
<reference evidence="2 3" key="1">
    <citation type="journal article" date="2009" name="PLoS ONE">
        <title>The complete genome of Teredinibacter turnerae T7901: an intracellular endosymbiont of marine wood-boring bivalves (shipworms).</title>
        <authorList>
            <person name="Yang J.C."/>
            <person name="Madupu R."/>
            <person name="Durkin A.S."/>
            <person name="Ekborg N.A."/>
            <person name="Pedamallu C.S."/>
            <person name="Hostetler J.B."/>
            <person name="Radune D."/>
            <person name="Toms B.S."/>
            <person name="Henrissat B."/>
            <person name="Coutinho P.M."/>
            <person name="Schwarz S."/>
            <person name="Field L."/>
            <person name="Trindade-Silva A.E."/>
            <person name="Soares C.A.G."/>
            <person name="Elshahawi S."/>
            <person name="Hanora A."/>
            <person name="Schmidt E.W."/>
            <person name="Haygood M.G."/>
            <person name="Posfai J."/>
            <person name="Benner J."/>
            <person name="Madinger C."/>
            <person name="Nove J."/>
            <person name="Anton B."/>
            <person name="Chaudhary K."/>
            <person name="Foster J."/>
            <person name="Holman A."/>
            <person name="Kumar S."/>
            <person name="Lessard P.A."/>
            <person name="Luyten Y.A."/>
            <person name="Slatko B."/>
            <person name="Wood N."/>
            <person name="Wu B."/>
            <person name="Teplitski M."/>
            <person name="Mougous J.D."/>
            <person name="Ward N."/>
            <person name="Eisen J.A."/>
            <person name="Badger J.H."/>
            <person name="Distel D.L."/>
        </authorList>
    </citation>
    <scope>NUCLEOTIDE SEQUENCE [LARGE SCALE GENOMIC DNA]</scope>
    <source>
        <strain evidence="3">ATCC 39867 / T7901</strain>
    </source>
</reference>
<evidence type="ECO:0000256" key="1">
    <source>
        <dbReference type="SAM" id="MobiDB-lite"/>
    </source>
</evidence>
<dbReference type="HOGENOM" id="CLU_1057217_0_0_6"/>
<sequence>MNSIAVIATIVLLLAGLVCYAFIAQTVRQKREQRMRLTAALKSRLRSLKFLLNGFPEGFLPKELSLTVQRTIMEVCEQLARLEPQEPSHVQDLQSASNHLQEAHKQNKPEARTHLENPQQIKEAKVCLEELYRFIHQLEKKGTLSANHAETQRNQIKQLALQVTVDNYVMLGNEAQQSGKLKLAAHYLNQSISLMERDGKRKHFAERIDELKQRLDALNETLSDDSEQPELNQDDRAEQQAQVAEEWSNFGNEDQNWKKKHVYD</sequence>
<keyword evidence="3" id="KW-1185">Reference proteome</keyword>
<dbReference type="eggNOG" id="ENOG5032DV0">
    <property type="taxonomic scope" value="Bacteria"/>
</dbReference>
<dbReference type="AlphaFoldDB" id="C5BR56"/>
<dbReference type="OrthoDB" id="5706364at2"/>
<evidence type="ECO:0000313" key="3">
    <source>
        <dbReference type="Proteomes" id="UP000009080"/>
    </source>
</evidence>
<dbReference type="RefSeq" id="WP_015820383.1">
    <property type="nucleotide sequence ID" value="NC_012997.1"/>
</dbReference>
<evidence type="ECO:0000313" key="2">
    <source>
        <dbReference type="EMBL" id="ACR14267.1"/>
    </source>
</evidence>
<accession>C5BR56</accession>
<proteinExistence type="predicted"/>
<dbReference type="EMBL" id="CP001614">
    <property type="protein sequence ID" value="ACR14267.1"/>
    <property type="molecule type" value="Genomic_DNA"/>
</dbReference>
<feature type="compositionally biased region" description="Polar residues" evidence="1">
    <location>
        <begin position="91"/>
        <end position="100"/>
    </location>
</feature>
<dbReference type="STRING" id="377629.TERTU_1135"/>
<dbReference type="KEGG" id="ttu:TERTU_1135"/>
<gene>
    <name evidence="2" type="ordered locus">TERTU_1135</name>
</gene>
<name>C5BR56_TERTT</name>
<protein>
    <submittedName>
        <fullName evidence="2">Uncharacterized protein</fullName>
    </submittedName>
</protein>
<feature type="region of interest" description="Disordered" evidence="1">
    <location>
        <begin position="221"/>
        <end position="264"/>
    </location>
</feature>